<dbReference type="STRING" id="351656.Xvie_00359"/>
<evidence type="ECO:0000259" key="3">
    <source>
        <dbReference type="Pfam" id="PF01551"/>
    </source>
</evidence>
<dbReference type="PANTHER" id="PTHR21666">
    <property type="entry name" value="PEPTIDASE-RELATED"/>
    <property type="match status" value="1"/>
</dbReference>
<dbReference type="RefSeq" id="WP_086107680.1">
    <property type="nucleotide sequence ID" value="NZ_CAWNGD010000001.1"/>
</dbReference>
<gene>
    <name evidence="4" type="ORF">Xvie_00359</name>
</gene>
<dbReference type="SUPFAM" id="SSF51261">
    <property type="entry name" value="Duplicated hybrid motif"/>
    <property type="match status" value="1"/>
</dbReference>
<dbReference type="Gene3D" id="2.70.70.10">
    <property type="entry name" value="Glucose Permease (Domain IIA)"/>
    <property type="match status" value="1"/>
</dbReference>
<feature type="domain" description="M23ase beta-sheet core" evidence="3">
    <location>
        <begin position="64"/>
        <end position="156"/>
    </location>
</feature>
<feature type="signal peptide" evidence="2">
    <location>
        <begin position="1"/>
        <end position="28"/>
    </location>
</feature>
<name>A0A1Y2SLU7_9GAMM</name>
<organism evidence="4 5">
    <name type="scientific">Xenorhabdus vietnamensis</name>
    <dbReference type="NCBI Taxonomy" id="351656"/>
    <lineage>
        <taxon>Bacteria</taxon>
        <taxon>Pseudomonadati</taxon>
        <taxon>Pseudomonadota</taxon>
        <taxon>Gammaproteobacteria</taxon>
        <taxon>Enterobacterales</taxon>
        <taxon>Morganellaceae</taxon>
        <taxon>Xenorhabdus</taxon>
    </lineage>
</organism>
<keyword evidence="5" id="KW-1185">Reference proteome</keyword>
<dbReference type="EMBL" id="MUBJ01000001">
    <property type="protein sequence ID" value="OTA18531.1"/>
    <property type="molecule type" value="Genomic_DNA"/>
</dbReference>
<keyword evidence="4" id="KW-0449">Lipoprotein</keyword>
<dbReference type="Proteomes" id="UP000194350">
    <property type="component" value="Unassembled WGS sequence"/>
</dbReference>
<dbReference type="PROSITE" id="PS51257">
    <property type="entry name" value="PROKAR_LIPOPROTEIN"/>
    <property type="match status" value="1"/>
</dbReference>
<evidence type="ECO:0000256" key="1">
    <source>
        <dbReference type="ARBA" id="ARBA00038420"/>
    </source>
</evidence>
<evidence type="ECO:0000313" key="4">
    <source>
        <dbReference type="EMBL" id="OTA18531.1"/>
    </source>
</evidence>
<reference evidence="4 5" key="1">
    <citation type="submission" date="2016-10" db="EMBL/GenBank/DDBJ databases">
        <title>Systematic genetic and metabolomic analysis of Xenorhabdus and Photorhabdus spp., highlights the requirements for a dual symbiotic and pathogenic life style.</title>
        <authorList>
            <person name="Tobias N.J."/>
            <person name="Wolff H."/>
            <person name="Djahanschiri B."/>
            <person name="Pidot S.J."/>
            <person name="Stinear T.P."/>
            <person name="Ebersberger I."/>
            <person name="Bode H.B."/>
        </authorList>
    </citation>
    <scope>NUCLEOTIDE SEQUENCE [LARGE SCALE GENOMIC DNA]</scope>
    <source>
        <strain evidence="4 5">DSM 22392</strain>
    </source>
</reference>
<feature type="chain" id="PRO_5013390983" evidence="2">
    <location>
        <begin position="29"/>
        <end position="173"/>
    </location>
</feature>
<dbReference type="CDD" id="cd12797">
    <property type="entry name" value="M23_peptidase"/>
    <property type="match status" value="1"/>
</dbReference>
<sequence>MKNVFNVLMNCKKIVFLVFISALISACAQNKAEEKKSDIYDQALEVNQWIWPTLGTKIEFNENEPGINILGERGQDVLAAENGQVVYVGDDLRGYKNLIVIKHNDTFLSAYANNNTVLVNEGDTVLRGNKIATIGEDASSAHLHFEIRKNGISVDPRKLLPPNKPYHDKKRPI</sequence>
<keyword evidence="2" id="KW-0732">Signal</keyword>
<dbReference type="Pfam" id="PF01551">
    <property type="entry name" value="Peptidase_M23"/>
    <property type="match status" value="1"/>
</dbReference>
<proteinExistence type="inferred from homology"/>
<dbReference type="InterPro" id="IPR011055">
    <property type="entry name" value="Dup_hybrid_motif"/>
</dbReference>
<protein>
    <submittedName>
        <fullName evidence="4">Lipoprotein NlpD</fullName>
    </submittedName>
</protein>
<dbReference type="OrthoDB" id="9795421at2"/>
<dbReference type="GO" id="GO:0032153">
    <property type="term" value="C:cell division site"/>
    <property type="evidence" value="ECO:0007669"/>
    <property type="project" value="TreeGrafter"/>
</dbReference>
<dbReference type="GO" id="GO:0004222">
    <property type="term" value="F:metalloendopeptidase activity"/>
    <property type="evidence" value="ECO:0007669"/>
    <property type="project" value="TreeGrafter"/>
</dbReference>
<comment type="caution">
    <text evidence="4">The sequence shown here is derived from an EMBL/GenBank/DDBJ whole genome shotgun (WGS) entry which is preliminary data.</text>
</comment>
<dbReference type="GO" id="GO:0009279">
    <property type="term" value="C:cell outer membrane"/>
    <property type="evidence" value="ECO:0007669"/>
    <property type="project" value="TreeGrafter"/>
</dbReference>
<dbReference type="PANTHER" id="PTHR21666:SF263">
    <property type="entry name" value="MUREIN HYDROLASE ACTIVATOR NLPD"/>
    <property type="match status" value="1"/>
</dbReference>
<comment type="similarity">
    <text evidence="1">Belongs to the E.coli NlpD/Haemophilus LppB family.</text>
</comment>
<evidence type="ECO:0000256" key="2">
    <source>
        <dbReference type="SAM" id="SignalP"/>
    </source>
</evidence>
<evidence type="ECO:0000313" key="5">
    <source>
        <dbReference type="Proteomes" id="UP000194350"/>
    </source>
</evidence>
<dbReference type="AlphaFoldDB" id="A0A1Y2SLU7"/>
<dbReference type="InterPro" id="IPR016047">
    <property type="entry name" value="M23ase_b-sheet_dom"/>
</dbReference>
<dbReference type="InterPro" id="IPR050570">
    <property type="entry name" value="Cell_wall_metabolism_enzyme"/>
</dbReference>
<accession>A0A1Y2SLU7</accession>